<dbReference type="SUPFAM" id="SSF52540">
    <property type="entry name" value="P-loop containing nucleoside triphosphate hydrolases"/>
    <property type="match status" value="1"/>
</dbReference>
<dbReference type="Gene3D" id="1.10.10.160">
    <property type="match status" value="1"/>
</dbReference>
<dbReference type="PROSITE" id="PS51198">
    <property type="entry name" value="UVRD_HELICASE_ATP_BIND"/>
    <property type="match status" value="1"/>
</dbReference>
<evidence type="ECO:0000256" key="1">
    <source>
        <dbReference type="ARBA" id="ARBA00022741"/>
    </source>
</evidence>
<keyword evidence="1 6" id="KW-0547">Nucleotide-binding</keyword>
<dbReference type="Pfam" id="PF00580">
    <property type="entry name" value="UvrD-helicase"/>
    <property type="match status" value="1"/>
</dbReference>
<dbReference type="EMBL" id="JAJNBZ010000006">
    <property type="protein sequence ID" value="MCE5169690.1"/>
    <property type="molecule type" value="Genomic_DNA"/>
</dbReference>
<evidence type="ECO:0000259" key="7">
    <source>
        <dbReference type="PROSITE" id="PS51198"/>
    </source>
</evidence>
<keyword evidence="9" id="KW-1185">Reference proteome</keyword>
<dbReference type="PANTHER" id="PTHR11070">
    <property type="entry name" value="UVRD / RECB / PCRA DNA HELICASE FAMILY MEMBER"/>
    <property type="match status" value="1"/>
</dbReference>
<dbReference type="InterPro" id="IPR014016">
    <property type="entry name" value="UvrD-like_ATP-bd"/>
</dbReference>
<keyword evidence="3 6" id="KW-0347">Helicase</keyword>
<accession>A0ABS8YGL1</accession>
<keyword evidence="2 6" id="KW-0378">Hydrolase</keyword>
<evidence type="ECO:0000256" key="3">
    <source>
        <dbReference type="ARBA" id="ARBA00022806"/>
    </source>
</evidence>
<name>A0ABS8YGL1_9BACL</name>
<sequence>MFFTEQDFKMVEAATLSGKTFNPKQREFIELVESKYIIAGPGAGKTTALSAKIVLLLLNSMRTNQREGICIITKTNVAVEEINRILRNVGQSKMKHPHFIGTIHQFFNTYLATPYIKKVLNPKRIRFGKEEDYTSLLNELAERNVYFKNWKDAPRNIAVQKTSKSKLMFDKSSNNFFLENTTEWDKFDRHGKHMFNLKWNLKKLGFFSFEDIFLFSTAAIEDKKTLSLLRKRFRYIFIDEFQDTNSSSIELVNRIFKYPDNVLQFIGDPNQTLDFDGEMPVVDELNVFELNICNRFGNQIGKQLSHIIHDVNIKCLDNRQSFNPLLLIYKTKENLIPHYKKIFNKYLSDEDFASVKKKDSILAIQNNTIDEFQKNLATRISPGFKAKSSESYTKQILSQLHDVLLNNISLAKKHDLKLPDWLNEHPDYKNLKIYLVRSIKSRKLEVEQIVNHLNNLIEEKEGQKITTRARVFQNIAAIIEQIGKKTSIEKIDDFHVFSTIHSAKGETHRSVLLIDSENDKHSKIHTTLLKSYFCEERENISDYWVQRNLLYVAMSRPTHLFAFGMDINFITDEEIELFREKGWDIEFTNE</sequence>
<comment type="caution">
    <text evidence="8">The sequence shown here is derived from an EMBL/GenBank/DDBJ whole genome shotgun (WGS) entry which is preliminary data.</text>
</comment>
<keyword evidence="5" id="KW-0238">DNA-binding</keyword>
<dbReference type="Proteomes" id="UP001199916">
    <property type="component" value="Unassembled WGS sequence"/>
</dbReference>
<protein>
    <submittedName>
        <fullName evidence="8">UvrD-helicase domain-containing protein</fullName>
    </submittedName>
</protein>
<proteinExistence type="predicted"/>
<feature type="domain" description="UvrD-like helicase ATP-binding" evidence="7">
    <location>
        <begin position="18"/>
        <end position="316"/>
    </location>
</feature>
<evidence type="ECO:0000256" key="2">
    <source>
        <dbReference type="ARBA" id="ARBA00022801"/>
    </source>
</evidence>
<evidence type="ECO:0000256" key="5">
    <source>
        <dbReference type="ARBA" id="ARBA00023125"/>
    </source>
</evidence>
<evidence type="ECO:0000313" key="9">
    <source>
        <dbReference type="Proteomes" id="UP001199916"/>
    </source>
</evidence>
<evidence type="ECO:0000313" key="8">
    <source>
        <dbReference type="EMBL" id="MCE5169690.1"/>
    </source>
</evidence>
<gene>
    <name evidence="8" type="ORF">LQV63_10230</name>
</gene>
<dbReference type="InterPro" id="IPR000212">
    <property type="entry name" value="DNA_helicase_UvrD/REP"/>
</dbReference>
<dbReference type="RefSeq" id="WP_233696606.1">
    <property type="nucleotide sequence ID" value="NZ_JAJNBZ010000006.1"/>
</dbReference>
<dbReference type="InterPro" id="IPR027417">
    <property type="entry name" value="P-loop_NTPase"/>
</dbReference>
<keyword evidence="4 6" id="KW-0067">ATP-binding</keyword>
<evidence type="ECO:0000256" key="6">
    <source>
        <dbReference type="PROSITE-ProRule" id="PRU00560"/>
    </source>
</evidence>
<dbReference type="PANTHER" id="PTHR11070:SF2">
    <property type="entry name" value="ATP-DEPENDENT DNA HELICASE SRS2"/>
    <property type="match status" value="1"/>
</dbReference>
<evidence type="ECO:0000256" key="4">
    <source>
        <dbReference type="ARBA" id="ARBA00022840"/>
    </source>
</evidence>
<dbReference type="Gene3D" id="3.40.50.300">
    <property type="entry name" value="P-loop containing nucleotide triphosphate hydrolases"/>
    <property type="match status" value="2"/>
</dbReference>
<dbReference type="InterPro" id="IPR013986">
    <property type="entry name" value="DExx_box_DNA_helicase_dom_sf"/>
</dbReference>
<reference evidence="8 9" key="1">
    <citation type="submission" date="2021-11" db="EMBL/GenBank/DDBJ databases">
        <title>Draft genome sequence of Paenibacillus profundus YoMME, a new Gram-positive bacteria with exoelectrogenic properties.</title>
        <authorList>
            <person name="Hubenova Y."/>
            <person name="Hubenova E."/>
            <person name="Manasiev Y."/>
            <person name="Peykov S."/>
            <person name="Mitov M."/>
        </authorList>
    </citation>
    <scope>NUCLEOTIDE SEQUENCE [LARGE SCALE GENOMIC DNA]</scope>
    <source>
        <strain evidence="8 9">YoMME</strain>
    </source>
</reference>
<organism evidence="8 9">
    <name type="scientific">Paenibacillus profundus</name>
    <dbReference type="NCBI Taxonomy" id="1173085"/>
    <lineage>
        <taxon>Bacteria</taxon>
        <taxon>Bacillati</taxon>
        <taxon>Bacillota</taxon>
        <taxon>Bacilli</taxon>
        <taxon>Bacillales</taxon>
        <taxon>Paenibacillaceae</taxon>
        <taxon>Paenibacillus</taxon>
    </lineage>
</organism>
<feature type="binding site" evidence="6">
    <location>
        <begin position="39"/>
        <end position="46"/>
    </location>
    <ligand>
        <name>ATP</name>
        <dbReference type="ChEBI" id="CHEBI:30616"/>
    </ligand>
</feature>